<evidence type="ECO:0000313" key="3">
    <source>
        <dbReference type="Proteomes" id="UP000712281"/>
    </source>
</evidence>
<gene>
    <name evidence="2" type="ORF">F2Q68_00034630</name>
</gene>
<feature type="compositionally biased region" description="Basic and acidic residues" evidence="1">
    <location>
        <begin position="123"/>
        <end position="138"/>
    </location>
</feature>
<feature type="region of interest" description="Disordered" evidence="1">
    <location>
        <begin position="102"/>
        <end position="184"/>
    </location>
</feature>
<evidence type="ECO:0000313" key="2">
    <source>
        <dbReference type="EMBL" id="KAF2551883.1"/>
    </source>
</evidence>
<evidence type="ECO:0000256" key="1">
    <source>
        <dbReference type="SAM" id="MobiDB-lite"/>
    </source>
</evidence>
<name>A0A8S9H1H2_BRACR</name>
<protein>
    <submittedName>
        <fullName evidence="2">Uncharacterized protein</fullName>
    </submittedName>
</protein>
<dbReference type="AlphaFoldDB" id="A0A8S9H1H2"/>
<comment type="caution">
    <text evidence="2">The sequence shown here is derived from an EMBL/GenBank/DDBJ whole genome shotgun (WGS) entry which is preliminary data.</text>
</comment>
<dbReference type="EMBL" id="QGKW02001988">
    <property type="protein sequence ID" value="KAF2551883.1"/>
    <property type="molecule type" value="Genomic_DNA"/>
</dbReference>
<proteinExistence type="predicted"/>
<organism evidence="2 3">
    <name type="scientific">Brassica cretica</name>
    <name type="common">Mustard</name>
    <dbReference type="NCBI Taxonomy" id="69181"/>
    <lineage>
        <taxon>Eukaryota</taxon>
        <taxon>Viridiplantae</taxon>
        <taxon>Streptophyta</taxon>
        <taxon>Embryophyta</taxon>
        <taxon>Tracheophyta</taxon>
        <taxon>Spermatophyta</taxon>
        <taxon>Magnoliopsida</taxon>
        <taxon>eudicotyledons</taxon>
        <taxon>Gunneridae</taxon>
        <taxon>Pentapetalae</taxon>
        <taxon>rosids</taxon>
        <taxon>malvids</taxon>
        <taxon>Brassicales</taxon>
        <taxon>Brassicaceae</taxon>
        <taxon>Brassiceae</taxon>
        <taxon>Brassica</taxon>
    </lineage>
</organism>
<sequence>MLFLSLEVFWLNPEGSPFRRLSCYHLLRLTFAVGKHIKSLTQGICSKCSSEKSSSEEPSPEKASPACIIKALSLSLEESLCHDVKRCSLNKESPQVKIEVREARAERGGERGASYKGVVINGHDGRQEQNKEDRDHQGKGKGKMYEEDEAKWVRVSGREDKKLSADRSRFRREELDSRHRRPRH</sequence>
<accession>A0A8S9H1H2</accession>
<dbReference type="Proteomes" id="UP000712281">
    <property type="component" value="Unassembled WGS sequence"/>
</dbReference>
<feature type="compositionally biased region" description="Basic and acidic residues" evidence="1">
    <location>
        <begin position="150"/>
        <end position="177"/>
    </location>
</feature>
<reference evidence="2" key="1">
    <citation type="submission" date="2019-12" db="EMBL/GenBank/DDBJ databases">
        <title>Genome sequencing and annotation of Brassica cretica.</title>
        <authorList>
            <person name="Studholme D.J."/>
            <person name="Sarris P.F."/>
        </authorList>
    </citation>
    <scope>NUCLEOTIDE SEQUENCE</scope>
    <source>
        <strain evidence="2">PFS-001/15</strain>
        <tissue evidence="2">Leaf</tissue>
    </source>
</reference>